<reference evidence="5 6" key="2">
    <citation type="submission" date="2020-01" db="EMBL/GenBank/DDBJ databases">
        <title>Clostridiaceae sp. nov. isolated from the gut of human by culturomics.</title>
        <authorList>
            <person name="Chang Y."/>
        </authorList>
    </citation>
    <scope>NUCLEOTIDE SEQUENCE [LARGE SCALE GENOMIC DNA]</scope>
    <source>
        <strain evidence="5 6">DONG20-135</strain>
    </source>
</reference>
<dbReference type="EMBL" id="WUUQ01000003">
    <property type="protein sequence ID" value="MXQ74167.1"/>
    <property type="molecule type" value="Genomic_DNA"/>
</dbReference>
<dbReference type="SUPFAM" id="SSF46689">
    <property type="entry name" value="Homeodomain-like"/>
    <property type="match status" value="2"/>
</dbReference>
<evidence type="ECO:0000256" key="3">
    <source>
        <dbReference type="ARBA" id="ARBA00023163"/>
    </source>
</evidence>
<dbReference type="Pfam" id="PF12833">
    <property type="entry name" value="HTH_18"/>
    <property type="match status" value="2"/>
</dbReference>
<dbReference type="Proteomes" id="UP000434036">
    <property type="component" value="Unassembled WGS sequence"/>
</dbReference>
<comment type="caution">
    <text evidence="5">The sequence shown here is derived from an EMBL/GenBank/DDBJ whole genome shotgun (WGS) entry which is preliminary data.</text>
</comment>
<dbReference type="InterPro" id="IPR009057">
    <property type="entry name" value="Homeodomain-like_sf"/>
</dbReference>
<feature type="domain" description="HTH araC/xylS-type" evidence="4">
    <location>
        <begin position="312"/>
        <end position="411"/>
    </location>
</feature>
<keyword evidence="6" id="KW-1185">Reference proteome</keyword>
<dbReference type="Gene3D" id="1.10.10.60">
    <property type="entry name" value="Homeodomain-like"/>
    <property type="match status" value="3"/>
</dbReference>
<gene>
    <name evidence="5" type="ORF">GSF08_09480</name>
</gene>
<evidence type="ECO:0000256" key="2">
    <source>
        <dbReference type="ARBA" id="ARBA00023125"/>
    </source>
</evidence>
<evidence type="ECO:0000259" key="4">
    <source>
        <dbReference type="PROSITE" id="PS01124"/>
    </source>
</evidence>
<organism evidence="5 6">
    <name type="scientific">Copranaerobaculum intestinale</name>
    <dbReference type="NCBI Taxonomy" id="2692629"/>
    <lineage>
        <taxon>Bacteria</taxon>
        <taxon>Bacillati</taxon>
        <taxon>Bacillota</taxon>
        <taxon>Erysipelotrichia</taxon>
        <taxon>Erysipelotrichales</taxon>
        <taxon>Erysipelotrichaceae</taxon>
        <taxon>Copranaerobaculum</taxon>
    </lineage>
</organism>
<dbReference type="PROSITE" id="PS00041">
    <property type="entry name" value="HTH_ARAC_FAMILY_1"/>
    <property type="match status" value="1"/>
</dbReference>
<keyword evidence="2" id="KW-0238">DNA-binding</keyword>
<dbReference type="SMART" id="SM00342">
    <property type="entry name" value="HTH_ARAC"/>
    <property type="match status" value="2"/>
</dbReference>
<keyword evidence="3" id="KW-0804">Transcription</keyword>
<dbReference type="PANTHER" id="PTHR43280:SF28">
    <property type="entry name" value="HTH-TYPE TRANSCRIPTIONAL ACTIVATOR RHAS"/>
    <property type="match status" value="1"/>
</dbReference>
<dbReference type="PANTHER" id="PTHR43280">
    <property type="entry name" value="ARAC-FAMILY TRANSCRIPTIONAL REGULATOR"/>
    <property type="match status" value="1"/>
</dbReference>
<dbReference type="InterPro" id="IPR018060">
    <property type="entry name" value="HTH_AraC"/>
</dbReference>
<dbReference type="GO" id="GO:0003700">
    <property type="term" value="F:DNA-binding transcription factor activity"/>
    <property type="evidence" value="ECO:0007669"/>
    <property type="project" value="InterPro"/>
</dbReference>
<dbReference type="InterPro" id="IPR018062">
    <property type="entry name" value="HTH_AraC-typ_CS"/>
</dbReference>
<evidence type="ECO:0000313" key="6">
    <source>
        <dbReference type="Proteomes" id="UP000434036"/>
    </source>
</evidence>
<dbReference type="PROSITE" id="PS01124">
    <property type="entry name" value="HTH_ARAC_FAMILY_2"/>
    <property type="match status" value="2"/>
</dbReference>
<proteinExistence type="predicted"/>
<keyword evidence="1" id="KW-0805">Transcription regulation</keyword>
<evidence type="ECO:0000256" key="1">
    <source>
        <dbReference type="ARBA" id="ARBA00023015"/>
    </source>
</evidence>
<dbReference type="AlphaFoldDB" id="A0A6N8UFW3"/>
<protein>
    <submittedName>
        <fullName evidence="5">Helix-turn-helix domain-containing protein</fullName>
    </submittedName>
</protein>
<feature type="domain" description="HTH araC/xylS-type" evidence="4">
    <location>
        <begin position="197"/>
        <end position="295"/>
    </location>
</feature>
<accession>A0A6N8UFW3</accession>
<reference evidence="5 6" key="1">
    <citation type="submission" date="2019-12" db="EMBL/GenBank/DDBJ databases">
        <authorList>
            <person name="Yang R."/>
        </authorList>
    </citation>
    <scope>NUCLEOTIDE SEQUENCE [LARGE SCALE GENOMIC DNA]</scope>
    <source>
        <strain evidence="5 6">DONG20-135</strain>
    </source>
</reference>
<dbReference type="RefSeq" id="WP_160625551.1">
    <property type="nucleotide sequence ID" value="NZ_WUUQ01000003.1"/>
</dbReference>
<evidence type="ECO:0000313" key="5">
    <source>
        <dbReference type="EMBL" id="MXQ74167.1"/>
    </source>
</evidence>
<sequence>MGKIIEIQNQFCSNVDQKKFCSFDMEVVDSPTNSLIHQTARFLFYKKGYGTIVVDDVEYEIRPNTLIAILPWEISKICDVTQQLHNYKIIYNSEVTNNIIKSIYNTDNEIFSILDNFSKNPVVYCNQEEAKQVMYILRQIRSEVGMESFLEPETYEELSNIYTINKIIELIVLFARLVSKKEAISQGKELPNSDHKNRILKYIYSHASEKLTLSKMSDMFYMSESAISKYVQDTTGLTFNDLLNEIRIEKAINFLMYTDLTLNEIALLTGYVDASHISKVFASRIGTTPNEYRKVYRKMNNIVKEKEKQLSNAVISYIHTHFDDENINSAAVAANFNISIVELNRILITQVEKNFDDLLHVLRINRACELLLSTNQAIADIAITVGYNNSKTFSRNFLKIKNMTPGIFRKSIELQDK</sequence>
<dbReference type="GO" id="GO:0043565">
    <property type="term" value="F:sequence-specific DNA binding"/>
    <property type="evidence" value="ECO:0007669"/>
    <property type="project" value="InterPro"/>
</dbReference>
<name>A0A6N8UFW3_9FIRM</name>